<keyword evidence="2" id="KW-1133">Transmembrane helix</keyword>
<comment type="caution">
    <text evidence="3">The sequence shown here is derived from an EMBL/GenBank/DDBJ whole genome shotgun (WGS) entry which is preliminary data.</text>
</comment>
<name>A0A368Y077_MARNT</name>
<organism evidence="3 4">
    <name type="scientific">Marinobacter nauticus</name>
    <name type="common">Marinobacter hydrocarbonoclasticus</name>
    <name type="synonym">Marinobacter aquaeolei</name>
    <dbReference type="NCBI Taxonomy" id="2743"/>
    <lineage>
        <taxon>Bacteria</taxon>
        <taxon>Pseudomonadati</taxon>
        <taxon>Pseudomonadota</taxon>
        <taxon>Gammaproteobacteria</taxon>
        <taxon>Pseudomonadales</taxon>
        <taxon>Marinobacteraceae</taxon>
        <taxon>Marinobacter</taxon>
    </lineage>
</organism>
<evidence type="ECO:0000256" key="2">
    <source>
        <dbReference type="SAM" id="Phobius"/>
    </source>
</evidence>
<keyword evidence="2" id="KW-0472">Membrane</keyword>
<gene>
    <name evidence="3" type="ORF">DET61_102401</name>
</gene>
<proteinExistence type="predicted"/>
<keyword evidence="2" id="KW-0812">Transmembrane</keyword>
<keyword evidence="1" id="KW-0175">Coiled coil</keyword>
<feature type="transmembrane region" description="Helical" evidence="2">
    <location>
        <begin position="6"/>
        <end position="24"/>
    </location>
</feature>
<dbReference type="RefSeq" id="WP_114433941.1">
    <property type="nucleotide sequence ID" value="NZ_QPJI01000002.1"/>
</dbReference>
<dbReference type="AlphaFoldDB" id="A0A368Y077"/>
<evidence type="ECO:0000313" key="3">
    <source>
        <dbReference type="EMBL" id="RCW73681.1"/>
    </source>
</evidence>
<dbReference type="EMBL" id="QPJI01000002">
    <property type="protein sequence ID" value="RCW73681.1"/>
    <property type="molecule type" value="Genomic_DNA"/>
</dbReference>
<protein>
    <submittedName>
        <fullName evidence="3">Uncharacterized protein</fullName>
    </submittedName>
</protein>
<reference evidence="3 4" key="1">
    <citation type="submission" date="2018-07" db="EMBL/GenBank/DDBJ databases">
        <title>Freshwater and sediment microbial communities from various areas in North America, analyzing microbe dynamics in response to fracking.</title>
        <authorList>
            <person name="Lamendella R."/>
        </authorList>
    </citation>
    <scope>NUCLEOTIDE SEQUENCE [LARGE SCALE GENOMIC DNA]</scope>
    <source>
        <strain evidence="3 4">105B</strain>
    </source>
</reference>
<accession>A0A368Y077</accession>
<evidence type="ECO:0000256" key="1">
    <source>
        <dbReference type="SAM" id="Coils"/>
    </source>
</evidence>
<dbReference type="Proteomes" id="UP000253647">
    <property type="component" value="Unassembled WGS sequence"/>
</dbReference>
<feature type="coiled-coil region" evidence="1">
    <location>
        <begin position="41"/>
        <end position="69"/>
    </location>
</feature>
<sequence length="159" mass="18017">MSPFEIISLLVSVVAVVISAVALIRSRRNHAQLIELERVHAELSRKQLAEMEEQERQAQKAKLRCHMEQQGNNNKFVITNTGQATATDIYFGLEENNEHNPLGHGDFEKKTPFPSLASGESFYLLAQIPLSVRQSAYSISLRWENEDGTQDRIVRNVAR</sequence>
<evidence type="ECO:0000313" key="4">
    <source>
        <dbReference type="Proteomes" id="UP000253647"/>
    </source>
</evidence>